<accession>C3KA24</accession>
<name>C3KA24_PSEFS</name>
<protein>
    <submittedName>
        <fullName evidence="3">Uncharacterized protein</fullName>
    </submittedName>
</protein>
<keyword evidence="1" id="KW-0812">Transmembrane</keyword>
<dbReference type="Proteomes" id="UP001152918">
    <property type="component" value="Chromosome"/>
</dbReference>
<feature type="transmembrane region" description="Helical" evidence="1">
    <location>
        <begin position="28"/>
        <end position="44"/>
    </location>
</feature>
<keyword evidence="1" id="KW-1133">Transmembrane helix</keyword>
<gene>
    <name evidence="3" type="ordered locus">PFLU_2847</name>
</gene>
<keyword evidence="1" id="KW-0472">Membrane</keyword>
<dbReference type="HOGENOM" id="CLU_2900799_0_0_6"/>
<reference evidence="2" key="2">
    <citation type="submission" date="2023-10" db="EMBL/GenBank/DDBJ databases">
        <authorList>
            <person name="Fortmann-Grote C."/>
        </authorList>
    </citation>
    <scope>NUCLEOTIDE SEQUENCE</scope>
    <source>
        <strain evidence="2">SBW25</strain>
    </source>
</reference>
<evidence type="ECO:0000313" key="2">
    <source>
        <dbReference type="EMBL" id="CAI2797070.1"/>
    </source>
</evidence>
<dbReference type="AlphaFoldDB" id="C3KA24"/>
<dbReference type="EMBL" id="OV986001">
    <property type="protein sequence ID" value="CAI2797070.1"/>
    <property type="molecule type" value="Genomic_DNA"/>
</dbReference>
<evidence type="ECO:0000256" key="1">
    <source>
        <dbReference type="SAM" id="Phobius"/>
    </source>
</evidence>
<dbReference type="KEGG" id="pfs:PFLU_2847"/>
<organism evidence="3">
    <name type="scientific">Pseudomonas fluorescens (strain SBW25)</name>
    <dbReference type="NCBI Taxonomy" id="216595"/>
    <lineage>
        <taxon>Bacteria</taxon>
        <taxon>Pseudomonadati</taxon>
        <taxon>Pseudomonadota</taxon>
        <taxon>Gammaproteobacteria</taxon>
        <taxon>Pseudomonadales</taxon>
        <taxon>Pseudomonadaceae</taxon>
        <taxon>Pseudomonas</taxon>
    </lineage>
</organism>
<reference evidence="3" key="1">
    <citation type="journal article" date="2009" name="Genome Biol.">
        <title>Genomic and genetic analyses of diversity and plant interactions of Pseudomonas fluorescens.</title>
        <authorList>
            <person name="Silby M.W."/>
            <person name="Cerdeno-Tarraga A.M."/>
            <person name="Vernikos G.S."/>
            <person name="Giddens S.R."/>
            <person name="Jackson R.W."/>
            <person name="Preston G.M."/>
            <person name="Zhang X.X."/>
            <person name="Moon C.D."/>
            <person name="Gehrig S.M."/>
            <person name="Godfrey S.A."/>
            <person name="Knight C.G."/>
            <person name="Malone J.G."/>
            <person name="Robinson Z."/>
            <person name="Spiers A.J."/>
            <person name="Harris S."/>
            <person name="Challis G.L."/>
            <person name="Yaxley A.M."/>
            <person name="Harris D."/>
            <person name="Seeger K."/>
            <person name="Murphy L."/>
            <person name="Rutter S."/>
            <person name="Squares R."/>
            <person name="Quail M.A."/>
            <person name="Saunders E."/>
            <person name="Mavromatis K."/>
            <person name="Brettin T.S."/>
            <person name="Bentley S.D."/>
            <person name="Hothersall J."/>
            <person name="Stephens E."/>
            <person name="Thomas C.M."/>
            <person name="Parkhill J."/>
            <person name="Levy S.B."/>
            <person name="Rainey P.B."/>
            <person name="Thomson N.R."/>
        </authorList>
    </citation>
    <scope>NUCLEOTIDE SEQUENCE [LARGE SCALE GENOMIC DNA]</scope>
    <source>
        <strain evidence="3">SBW25</strain>
    </source>
</reference>
<evidence type="ECO:0000313" key="3">
    <source>
        <dbReference type="EMBL" id="CAY49075.1"/>
    </source>
</evidence>
<proteinExistence type="predicted"/>
<dbReference type="EMBL" id="AM181176">
    <property type="protein sequence ID" value="CAY49075.1"/>
    <property type="molecule type" value="Genomic_DNA"/>
</dbReference>
<sequence length="62" mass="7439">MQSVINLLHICESLKIATLLYTFSFRNGHWYCVELFFVLGFFFWRAEAAREDKTCDCERRDP</sequence>